<dbReference type="RefSeq" id="WP_237248838.1">
    <property type="nucleotide sequence ID" value="NZ_JACBZP010000001.1"/>
</dbReference>
<dbReference type="InterPro" id="IPR019660">
    <property type="entry name" value="Put_sensory_transdc_reg_YbjN"/>
</dbReference>
<sequence>MADNVSEQPGPINRALRVLEDWADDAGVDAERADANLVAVQLPGEKKLATTVAVKFGEYSVRALAFVVRHPDERTADVHSWLLQRNARLHGAAFMIDSLGDIYLVAELPIAAFDDAACDKLMGHLLATADESFNELLALGFLSSMKREWQWRLSRGESTRNLDAFAHLLSGDE</sequence>
<name>A0A7Z0A7T1_9MICO</name>
<evidence type="ECO:0000313" key="1">
    <source>
        <dbReference type="EMBL" id="NYI66014.1"/>
    </source>
</evidence>
<reference evidence="1 2" key="1">
    <citation type="submission" date="2020-07" db="EMBL/GenBank/DDBJ databases">
        <title>Sequencing the genomes of 1000 actinobacteria strains.</title>
        <authorList>
            <person name="Klenk H.-P."/>
        </authorList>
    </citation>
    <scope>NUCLEOTIDE SEQUENCE [LARGE SCALE GENOMIC DNA]</scope>
    <source>
        <strain evidence="1 2">DSM 26341</strain>
    </source>
</reference>
<protein>
    <recommendedName>
        <fullName evidence="3">Sensory transduction regulator</fullName>
    </recommendedName>
</protein>
<dbReference type="AlphaFoldDB" id="A0A7Z0A7T1"/>
<keyword evidence="2" id="KW-1185">Reference proteome</keyword>
<dbReference type="Proteomes" id="UP000539111">
    <property type="component" value="Unassembled WGS sequence"/>
</dbReference>
<dbReference type="Pfam" id="PF10722">
    <property type="entry name" value="YbjN"/>
    <property type="match status" value="1"/>
</dbReference>
<dbReference type="SUPFAM" id="SSF69635">
    <property type="entry name" value="Type III secretory system chaperone-like"/>
    <property type="match status" value="1"/>
</dbReference>
<gene>
    <name evidence="1" type="ORF">BJY26_000320</name>
</gene>
<dbReference type="EMBL" id="JACBZP010000001">
    <property type="protein sequence ID" value="NYI66014.1"/>
    <property type="molecule type" value="Genomic_DNA"/>
</dbReference>
<organism evidence="1 2">
    <name type="scientific">Spelaeicoccus albus</name>
    <dbReference type="NCBI Taxonomy" id="1280376"/>
    <lineage>
        <taxon>Bacteria</taxon>
        <taxon>Bacillati</taxon>
        <taxon>Actinomycetota</taxon>
        <taxon>Actinomycetes</taxon>
        <taxon>Micrococcales</taxon>
        <taxon>Brevibacteriaceae</taxon>
        <taxon>Spelaeicoccus</taxon>
    </lineage>
</organism>
<evidence type="ECO:0000313" key="2">
    <source>
        <dbReference type="Proteomes" id="UP000539111"/>
    </source>
</evidence>
<evidence type="ECO:0008006" key="3">
    <source>
        <dbReference type="Google" id="ProtNLM"/>
    </source>
</evidence>
<comment type="caution">
    <text evidence="1">The sequence shown here is derived from an EMBL/GenBank/DDBJ whole genome shotgun (WGS) entry which is preliminary data.</text>
</comment>
<accession>A0A7Z0A7T1</accession>
<proteinExistence type="predicted"/>
<dbReference type="Gene3D" id="3.30.1460.10">
    <property type="match status" value="1"/>
</dbReference>